<organism evidence="2 3">
    <name type="scientific">Rhizopus delemar</name>
    <dbReference type="NCBI Taxonomy" id="936053"/>
    <lineage>
        <taxon>Eukaryota</taxon>
        <taxon>Fungi</taxon>
        <taxon>Fungi incertae sedis</taxon>
        <taxon>Mucoromycota</taxon>
        <taxon>Mucoromycotina</taxon>
        <taxon>Mucoromycetes</taxon>
        <taxon>Mucorales</taxon>
        <taxon>Mucorineae</taxon>
        <taxon>Rhizopodaceae</taxon>
        <taxon>Rhizopus</taxon>
    </lineage>
</organism>
<evidence type="ECO:0000313" key="3">
    <source>
        <dbReference type="Proteomes" id="UP000740926"/>
    </source>
</evidence>
<dbReference type="Proteomes" id="UP000740926">
    <property type="component" value="Unassembled WGS sequence"/>
</dbReference>
<feature type="region of interest" description="Disordered" evidence="1">
    <location>
        <begin position="18"/>
        <end position="67"/>
    </location>
</feature>
<feature type="compositionally biased region" description="Polar residues" evidence="1">
    <location>
        <begin position="18"/>
        <end position="32"/>
    </location>
</feature>
<dbReference type="EMBL" id="JAANIU010013141">
    <property type="protein sequence ID" value="KAG1530132.1"/>
    <property type="molecule type" value="Genomic_DNA"/>
</dbReference>
<reference evidence="2 3" key="1">
    <citation type="journal article" date="2020" name="Microb. Genom.">
        <title>Genetic diversity of clinical and environmental Mucorales isolates obtained from an investigation of mucormycosis cases among solid organ transplant recipients.</title>
        <authorList>
            <person name="Nguyen M.H."/>
            <person name="Kaul D."/>
            <person name="Muto C."/>
            <person name="Cheng S.J."/>
            <person name="Richter R.A."/>
            <person name="Bruno V.M."/>
            <person name="Liu G."/>
            <person name="Beyhan S."/>
            <person name="Sundermann A.J."/>
            <person name="Mounaud S."/>
            <person name="Pasculle A.W."/>
            <person name="Nierman W.C."/>
            <person name="Driscoll E."/>
            <person name="Cumbie R."/>
            <person name="Clancy C.J."/>
            <person name="Dupont C.L."/>
        </authorList>
    </citation>
    <scope>NUCLEOTIDE SEQUENCE [LARGE SCALE GENOMIC DNA]</scope>
    <source>
        <strain evidence="2 3">GL24</strain>
    </source>
</reference>
<feature type="compositionally biased region" description="Low complexity" evidence="1">
    <location>
        <begin position="86"/>
        <end position="96"/>
    </location>
</feature>
<sequence length="129" mass="13819">MARNANAARLNCLSVDGTQPSRCCPSKTSSPFLTAPRAEANSAGRNTTITPAPVHSQGYGSKVQPSAINSTRLGDTRLRRRLSRILQRASQARGGPPAVPGGRGGWPNSQPSNCQSPRIQRWRRLTSAE</sequence>
<evidence type="ECO:0000313" key="2">
    <source>
        <dbReference type="EMBL" id="KAG1530132.1"/>
    </source>
</evidence>
<proteinExistence type="predicted"/>
<accession>A0A9P7C025</accession>
<feature type="compositionally biased region" description="Polar residues" evidence="1">
    <location>
        <begin position="107"/>
        <end position="118"/>
    </location>
</feature>
<keyword evidence="3" id="KW-1185">Reference proteome</keyword>
<protein>
    <submittedName>
        <fullName evidence="2">Uncharacterized protein</fullName>
    </submittedName>
</protein>
<evidence type="ECO:0000256" key="1">
    <source>
        <dbReference type="SAM" id="MobiDB-lite"/>
    </source>
</evidence>
<comment type="caution">
    <text evidence="2">The sequence shown here is derived from an EMBL/GenBank/DDBJ whole genome shotgun (WGS) entry which is preliminary data.</text>
</comment>
<gene>
    <name evidence="2" type="ORF">G6F50_017522</name>
</gene>
<feature type="compositionally biased region" description="Basic residues" evidence="1">
    <location>
        <begin position="120"/>
        <end position="129"/>
    </location>
</feature>
<name>A0A9P7C025_9FUNG</name>
<feature type="region of interest" description="Disordered" evidence="1">
    <location>
        <begin position="86"/>
        <end position="129"/>
    </location>
</feature>
<dbReference type="AlphaFoldDB" id="A0A9P7C025"/>